<protein>
    <recommendedName>
        <fullName evidence="2">Hedgehog/Intein (Hint) domain-containing protein</fullName>
    </recommendedName>
</protein>
<evidence type="ECO:0000313" key="4">
    <source>
        <dbReference type="Proteomes" id="UP000228751"/>
    </source>
</evidence>
<evidence type="ECO:0000313" key="3">
    <source>
        <dbReference type="EMBL" id="PHY95403.1"/>
    </source>
</evidence>
<dbReference type="RefSeq" id="WP_099540300.1">
    <property type="nucleotide sequence ID" value="NZ_PEBQ01000010.1"/>
</dbReference>
<dbReference type="InterPro" id="IPR028992">
    <property type="entry name" value="Hedgehog/Intein_dom"/>
</dbReference>
<evidence type="ECO:0000259" key="2">
    <source>
        <dbReference type="Pfam" id="PF13403"/>
    </source>
</evidence>
<dbReference type="Gene3D" id="2.170.16.10">
    <property type="entry name" value="Hedgehog/Intein (Hint) domain"/>
    <property type="match status" value="1"/>
</dbReference>
<dbReference type="AlphaFoldDB" id="A0A2G4RFQ8"/>
<sequence>MSDTGSSTTEWIGTNGGEWNDPDNWTNGLPTSGITAIINSNTPLSINLDGNTYSSGDLAVMGGSSVTLIDGTLNMSKETVTVAQDTTLALDNATVDTSWDVHDLNGTGAVTGGTILISNNSSLICNYTTSNISFSGPGNEIYQHFSGYVIPQITNLSPDDRLRFASDDWNGCSWGENSNGTFTLYGAHNNVLVSSITMAPGVTPGDFRWDYMDAGLICFLPGSMIRTMSGDIAVEDLAIGDQVTVVGQDRQTSTIKWIGKSRATAKVGMPLDMSDYPVRILANAIADGVPYKDMLITPEHCLFFEGKFIPARMLVNGATIFFDTSIKEYDYYHVETERHSVIIADGMTTESYLDTGNRKMFTSIGDEGEPTSWEEGAFAPPGTSPDFVRPIYQAIFARKNSLNIVSNSSVTNNQANLNHSDLRLILDNGKVIRPVRKVGNRVHFLLPEDVRNAKIASNASRPSDTIGPFYDDRRYMGVSVGSIHIVSANKLTPVTSHLQQENLSGWHCLDGTQSRCTNGYAHLPLPQNDTMTGKILSLEITSSGTQSIAA</sequence>
<gene>
    <name evidence="3" type="ORF">CSR02_01315</name>
</gene>
<comment type="caution">
    <text evidence="3">The sequence shown here is derived from an EMBL/GenBank/DDBJ whole genome shotgun (WGS) entry which is preliminary data.</text>
</comment>
<dbReference type="OrthoDB" id="7284755at2"/>
<accession>A0A2G4RFQ8</accession>
<dbReference type="InterPro" id="IPR036844">
    <property type="entry name" value="Hint_dom_sf"/>
</dbReference>
<feature type="domain" description="Hedgehog/Intein (Hint)" evidence="2">
    <location>
        <begin position="217"/>
        <end position="355"/>
    </location>
</feature>
<dbReference type="Proteomes" id="UP000228751">
    <property type="component" value="Unassembled WGS sequence"/>
</dbReference>
<dbReference type="EMBL" id="PEBQ01000010">
    <property type="protein sequence ID" value="PHY95403.1"/>
    <property type="molecule type" value="Genomic_DNA"/>
</dbReference>
<dbReference type="Pfam" id="PF13403">
    <property type="entry name" value="Hint_2"/>
    <property type="match status" value="1"/>
</dbReference>
<evidence type="ECO:0000256" key="1">
    <source>
        <dbReference type="SAM" id="MobiDB-lite"/>
    </source>
</evidence>
<name>A0A2G4RFQ8_9PROT</name>
<feature type="compositionally biased region" description="Polar residues" evidence="1">
    <location>
        <begin position="1"/>
        <end position="12"/>
    </location>
</feature>
<proteinExistence type="predicted"/>
<dbReference type="SUPFAM" id="SSF51294">
    <property type="entry name" value="Hedgehog/intein (Hint) domain"/>
    <property type="match status" value="1"/>
</dbReference>
<organism evidence="3 4">
    <name type="scientific">Acetobacter pomorum</name>
    <dbReference type="NCBI Taxonomy" id="65959"/>
    <lineage>
        <taxon>Bacteria</taxon>
        <taxon>Pseudomonadati</taxon>
        <taxon>Pseudomonadota</taxon>
        <taxon>Alphaproteobacteria</taxon>
        <taxon>Acetobacterales</taxon>
        <taxon>Acetobacteraceae</taxon>
        <taxon>Acetobacter</taxon>
    </lineage>
</organism>
<reference evidence="3 4" key="1">
    <citation type="submission" date="2017-10" db="EMBL/GenBank/DDBJ databases">
        <title>Genomic analysis of the genus Acetobacter.</title>
        <authorList>
            <person name="Kim K.H."/>
            <person name="Chun B.H."/>
            <person name="Son A.R."/>
            <person name="Jeon C.O."/>
        </authorList>
    </citation>
    <scope>NUCLEOTIDE SEQUENCE [LARGE SCALE GENOMIC DNA]</scope>
    <source>
        <strain evidence="3 4">LHT 2458</strain>
    </source>
</reference>
<feature type="region of interest" description="Disordered" evidence="1">
    <location>
        <begin position="1"/>
        <end position="24"/>
    </location>
</feature>
<keyword evidence="4" id="KW-1185">Reference proteome</keyword>